<gene>
    <name evidence="6" type="ORF">BBOU_0525</name>
</gene>
<dbReference type="PROSITE" id="PS50931">
    <property type="entry name" value="HTH_LYSR"/>
    <property type="match status" value="1"/>
</dbReference>
<proteinExistence type="inferred from homology"/>
<dbReference type="InterPro" id="IPR036390">
    <property type="entry name" value="WH_DNA-bd_sf"/>
</dbReference>
<sequence>MRGRDDDHSVLKYIVAVAEIGSITEAAKQLHVSQPSLSAALKAAEKEVGFEIFTRSRSGVALTKEGVEFLGYARQVIQEMDLLEDRFMLSKPAKQRFCVSTQHYTFTANAFVEMVQTFGQERFEFILNETQTHRILEDVKNRFCDVGIIYLCDRNRTFLHKTMDEMGLVFHELFSADPHVFLRAKHPLAGKASVTLKDLQPYPRLNFLQGSYESADFSEEPFSTELSEKEIRVSDRAAIVNLMIGLDGYTISSGIFPKYLQGRQIVSVPLAQKEKMHIGYVLCKGQSLSELGAIYVDVLGKYAPKHS</sequence>
<dbReference type="Pfam" id="PF03466">
    <property type="entry name" value="LysR_substrate"/>
    <property type="match status" value="1"/>
</dbReference>
<dbReference type="CDD" id="cd05466">
    <property type="entry name" value="PBP2_LTTR_substrate"/>
    <property type="match status" value="1"/>
</dbReference>
<dbReference type="EMBL" id="JGYQ01000007">
    <property type="protein sequence ID" value="KFI48395.1"/>
    <property type="molecule type" value="Genomic_DNA"/>
</dbReference>
<name>A0A086ZPE5_9BIFI</name>
<keyword evidence="7" id="KW-1185">Reference proteome</keyword>
<evidence type="ECO:0000313" key="7">
    <source>
        <dbReference type="Proteomes" id="UP000029093"/>
    </source>
</evidence>
<dbReference type="GO" id="GO:0032993">
    <property type="term" value="C:protein-DNA complex"/>
    <property type="evidence" value="ECO:0007669"/>
    <property type="project" value="TreeGrafter"/>
</dbReference>
<dbReference type="FunFam" id="1.10.10.10:FF:000001">
    <property type="entry name" value="LysR family transcriptional regulator"/>
    <property type="match status" value="1"/>
</dbReference>
<evidence type="ECO:0000256" key="2">
    <source>
        <dbReference type="ARBA" id="ARBA00023015"/>
    </source>
</evidence>
<evidence type="ECO:0000256" key="4">
    <source>
        <dbReference type="ARBA" id="ARBA00023163"/>
    </source>
</evidence>
<feature type="domain" description="HTH lysR-type" evidence="5">
    <location>
        <begin position="11"/>
        <end position="63"/>
    </location>
</feature>
<evidence type="ECO:0000259" key="5">
    <source>
        <dbReference type="PROSITE" id="PS50931"/>
    </source>
</evidence>
<keyword evidence="2" id="KW-0805">Transcription regulation</keyword>
<reference evidence="6 7" key="1">
    <citation type="submission" date="2014-03" db="EMBL/GenBank/DDBJ databases">
        <title>Genomics of Bifidobacteria.</title>
        <authorList>
            <person name="Ventura M."/>
            <person name="Milani C."/>
            <person name="Lugli G.A."/>
        </authorList>
    </citation>
    <scope>NUCLEOTIDE SEQUENCE [LARGE SCALE GENOMIC DNA]</scope>
    <source>
        <strain evidence="6 7">LMG 10736</strain>
    </source>
</reference>
<dbReference type="PANTHER" id="PTHR30346:SF0">
    <property type="entry name" value="HCA OPERON TRANSCRIPTIONAL ACTIVATOR HCAR"/>
    <property type="match status" value="1"/>
</dbReference>
<dbReference type="InterPro" id="IPR036388">
    <property type="entry name" value="WH-like_DNA-bd_sf"/>
</dbReference>
<keyword evidence="4" id="KW-0804">Transcription</keyword>
<dbReference type="InterPro" id="IPR000847">
    <property type="entry name" value="LysR_HTH_N"/>
</dbReference>
<organism evidence="6 7">
    <name type="scientific">Bifidobacterium boum</name>
    <dbReference type="NCBI Taxonomy" id="78343"/>
    <lineage>
        <taxon>Bacteria</taxon>
        <taxon>Bacillati</taxon>
        <taxon>Actinomycetota</taxon>
        <taxon>Actinomycetes</taxon>
        <taxon>Bifidobacteriales</taxon>
        <taxon>Bifidobacteriaceae</taxon>
        <taxon>Bifidobacterium</taxon>
    </lineage>
</organism>
<dbReference type="PANTHER" id="PTHR30346">
    <property type="entry name" value="TRANSCRIPTIONAL DUAL REGULATOR HCAR-RELATED"/>
    <property type="match status" value="1"/>
</dbReference>
<dbReference type="PRINTS" id="PR00039">
    <property type="entry name" value="HTHLYSR"/>
</dbReference>
<keyword evidence="3" id="KW-0238">DNA-binding</keyword>
<dbReference type="AlphaFoldDB" id="A0A086ZPE5"/>
<dbReference type="Gene3D" id="3.40.190.10">
    <property type="entry name" value="Periplasmic binding protein-like II"/>
    <property type="match status" value="2"/>
</dbReference>
<dbReference type="SUPFAM" id="SSF46785">
    <property type="entry name" value="Winged helix' DNA-binding domain"/>
    <property type="match status" value="1"/>
</dbReference>
<dbReference type="GO" id="GO:0003677">
    <property type="term" value="F:DNA binding"/>
    <property type="evidence" value="ECO:0007669"/>
    <property type="project" value="UniProtKB-KW"/>
</dbReference>
<accession>A0A086ZPE5</accession>
<evidence type="ECO:0000256" key="3">
    <source>
        <dbReference type="ARBA" id="ARBA00023125"/>
    </source>
</evidence>
<comment type="similarity">
    <text evidence="1">Belongs to the LysR transcriptional regulatory family.</text>
</comment>
<dbReference type="InterPro" id="IPR005119">
    <property type="entry name" value="LysR_subst-bd"/>
</dbReference>
<evidence type="ECO:0000313" key="6">
    <source>
        <dbReference type="EMBL" id="KFI48395.1"/>
    </source>
</evidence>
<comment type="caution">
    <text evidence="6">The sequence shown here is derived from an EMBL/GenBank/DDBJ whole genome shotgun (WGS) entry which is preliminary data.</text>
</comment>
<dbReference type="Gene3D" id="1.10.10.10">
    <property type="entry name" value="Winged helix-like DNA-binding domain superfamily/Winged helix DNA-binding domain"/>
    <property type="match status" value="1"/>
</dbReference>
<dbReference type="GO" id="GO:0003700">
    <property type="term" value="F:DNA-binding transcription factor activity"/>
    <property type="evidence" value="ECO:0007669"/>
    <property type="project" value="InterPro"/>
</dbReference>
<protein>
    <submittedName>
        <fullName evidence="6">Transcriptional regulator, LysR family</fullName>
    </submittedName>
</protein>
<dbReference type="SUPFAM" id="SSF53850">
    <property type="entry name" value="Periplasmic binding protein-like II"/>
    <property type="match status" value="1"/>
</dbReference>
<evidence type="ECO:0000256" key="1">
    <source>
        <dbReference type="ARBA" id="ARBA00009437"/>
    </source>
</evidence>
<dbReference type="Pfam" id="PF00126">
    <property type="entry name" value="HTH_1"/>
    <property type="match status" value="1"/>
</dbReference>
<dbReference type="Proteomes" id="UP000029093">
    <property type="component" value="Unassembled WGS sequence"/>
</dbReference>